<dbReference type="GO" id="GO:0016620">
    <property type="term" value="F:oxidoreductase activity, acting on the aldehyde or oxo group of donors, NAD or NADP as acceptor"/>
    <property type="evidence" value="ECO:0007669"/>
    <property type="project" value="InterPro"/>
</dbReference>
<dbReference type="InterPro" id="IPR016163">
    <property type="entry name" value="Ald_DH_C"/>
</dbReference>
<feature type="domain" description="Aldehyde dehydrogenase" evidence="5">
    <location>
        <begin position="43"/>
        <end position="498"/>
    </location>
</feature>
<dbReference type="AlphaFoldDB" id="A0A087UJZ6"/>
<dbReference type="InterPro" id="IPR016162">
    <property type="entry name" value="Ald_DH_N"/>
</dbReference>
<name>A0A087UJZ6_STEMI</name>
<evidence type="ECO:0000256" key="1">
    <source>
        <dbReference type="ARBA" id="ARBA00009986"/>
    </source>
</evidence>
<keyword evidence="7" id="KW-1185">Reference proteome</keyword>
<dbReference type="Pfam" id="PF00171">
    <property type="entry name" value="Aldedh"/>
    <property type="match status" value="1"/>
</dbReference>
<dbReference type="PROSITE" id="PS00070">
    <property type="entry name" value="ALDEHYDE_DEHYDR_CYS"/>
    <property type="match status" value="1"/>
</dbReference>
<dbReference type="FunFam" id="3.40.605.10:FF:000026">
    <property type="entry name" value="Aldehyde dehydrogenase, putative"/>
    <property type="match status" value="1"/>
</dbReference>
<dbReference type="InterPro" id="IPR029510">
    <property type="entry name" value="Ald_DH_CS_GLU"/>
</dbReference>
<dbReference type="InterPro" id="IPR016160">
    <property type="entry name" value="Ald_DH_CS_CYS"/>
</dbReference>
<evidence type="ECO:0000256" key="2">
    <source>
        <dbReference type="ARBA" id="ARBA00023002"/>
    </source>
</evidence>
<dbReference type="FunFam" id="3.40.605.10:FF:000007">
    <property type="entry name" value="NAD/NADP-dependent betaine aldehyde dehydrogenase"/>
    <property type="match status" value="1"/>
</dbReference>
<keyword evidence="2 4" id="KW-0560">Oxidoreductase</keyword>
<reference evidence="6 7" key="1">
    <citation type="submission" date="2013-11" db="EMBL/GenBank/DDBJ databases">
        <title>Genome sequencing of Stegodyphus mimosarum.</title>
        <authorList>
            <person name="Bechsgaard J."/>
        </authorList>
    </citation>
    <scope>NUCLEOTIDE SEQUENCE [LARGE SCALE GENOMIC DNA]</scope>
</reference>
<dbReference type="OrthoDB" id="310895at2759"/>
<evidence type="ECO:0000313" key="7">
    <source>
        <dbReference type="Proteomes" id="UP000054359"/>
    </source>
</evidence>
<dbReference type="NCBIfam" id="NF009725">
    <property type="entry name" value="PRK13252.1"/>
    <property type="match status" value="1"/>
</dbReference>
<dbReference type="SUPFAM" id="SSF53720">
    <property type="entry name" value="ALDH-like"/>
    <property type="match status" value="1"/>
</dbReference>
<dbReference type="STRING" id="407821.A0A087UJZ6"/>
<evidence type="ECO:0000313" key="6">
    <source>
        <dbReference type="EMBL" id="KFM77685.1"/>
    </source>
</evidence>
<protein>
    <submittedName>
        <fullName evidence="6">4-trimethylaminobutyraldehyde dehydrogenase</fullName>
    </submittedName>
</protein>
<accession>A0A087UJZ6</accession>
<organism evidence="6 7">
    <name type="scientific">Stegodyphus mimosarum</name>
    <name type="common">African social velvet spider</name>
    <dbReference type="NCBI Taxonomy" id="407821"/>
    <lineage>
        <taxon>Eukaryota</taxon>
        <taxon>Metazoa</taxon>
        <taxon>Ecdysozoa</taxon>
        <taxon>Arthropoda</taxon>
        <taxon>Chelicerata</taxon>
        <taxon>Arachnida</taxon>
        <taxon>Araneae</taxon>
        <taxon>Araneomorphae</taxon>
        <taxon>Entelegynae</taxon>
        <taxon>Eresoidea</taxon>
        <taxon>Eresidae</taxon>
        <taxon>Stegodyphus</taxon>
    </lineage>
</organism>
<proteinExistence type="inferred from homology"/>
<evidence type="ECO:0000259" key="5">
    <source>
        <dbReference type="Pfam" id="PF00171"/>
    </source>
</evidence>
<dbReference type="PANTHER" id="PTHR11699">
    <property type="entry name" value="ALDEHYDE DEHYDROGENASE-RELATED"/>
    <property type="match status" value="1"/>
</dbReference>
<evidence type="ECO:0000256" key="3">
    <source>
        <dbReference type="PROSITE-ProRule" id="PRU10007"/>
    </source>
</evidence>
<comment type="similarity">
    <text evidence="1 4">Belongs to the aldehyde dehydrogenase family.</text>
</comment>
<dbReference type="Gene3D" id="3.40.605.10">
    <property type="entry name" value="Aldehyde Dehydrogenase, Chain A, domain 1"/>
    <property type="match status" value="1"/>
</dbReference>
<feature type="active site" evidence="3">
    <location>
        <position position="270"/>
    </location>
</feature>
<feature type="non-terminal residue" evidence="6">
    <location>
        <position position="515"/>
    </location>
</feature>
<dbReference type="FunFam" id="3.40.309.10:FF:000012">
    <property type="entry name" value="Betaine aldehyde dehydrogenase"/>
    <property type="match status" value="1"/>
</dbReference>
<dbReference type="InterPro" id="IPR016161">
    <property type="entry name" value="Ald_DH/histidinol_DH"/>
</dbReference>
<dbReference type="InterPro" id="IPR015590">
    <property type="entry name" value="Aldehyde_DH_dom"/>
</dbReference>
<gene>
    <name evidence="6" type="ORF">X975_11229</name>
</gene>
<dbReference type="OMA" id="CREGIRM"/>
<evidence type="ECO:0000256" key="4">
    <source>
        <dbReference type="RuleBase" id="RU003345"/>
    </source>
</evidence>
<dbReference type="CDD" id="cd07090">
    <property type="entry name" value="ALDH_F9_TMBADH"/>
    <property type="match status" value="1"/>
</dbReference>
<dbReference type="PROSITE" id="PS00687">
    <property type="entry name" value="ALDEHYDE_DEHYDR_GLU"/>
    <property type="match status" value="1"/>
</dbReference>
<dbReference type="EMBL" id="KK120178">
    <property type="protein sequence ID" value="KFM77685.1"/>
    <property type="molecule type" value="Genomic_DNA"/>
</dbReference>
<sequence>MTEIIRLNQKCFLKQFQRYFTMEKTQLLNFLAGERKAPSEILRTIEKKNPATGTFMFNLQCSSQADVNSAVKSAKEAFSIWSKRSPRERGQVLLAAANRIRSRLEEIAYAEVQDTGKPIWEARIDISECANTIEYFGGIAATISGNHHELSDGNFAIIKREPLGVVGGIGAWNYPFQNMSWKIAPALVCGNTFIYKPSEFTPVTSVLLAEIFTEVGLPPGAVNVIQGGSETGEFICQHPQVSKVTFTGSVSTGKKIMKSCADTMKKVTLELGGKSALIVFSDSDIKSAVKATLLGNFLTQGEVCSNCTRVFVQKPILKEFTQLLVSATKKLKIGDPLDGDTTVGAVINENHGNKIMSYIESAKKEGATVACGGEKISLLESHLKGYFISPCVLTNCSDEMLAVKEEIFGPVVSVLSFDCEDEAITRANSSPFGLAAGVMTKDLQRAHHVASSLQAGIVWINNYNIFPPEVPFGGYKMSGFGRENGLAAIDEFSQLKTVVVEMNRDIICPLYNESN</sequence>
<dbReference type="Proteomes" id="UP000054359">
    <property type="component" value="Unassembled WGS sequence"/>
</dbReference>
<dbReference type="Gene3D" id="3.40.309.10">
    <property type="entry name" value="Aldehyde Dehydrogenase, Chain A, domain 2"/>
    <property type="match status" value="1"/>
</dbReference>